<reference evidence="1" key="1">
    <citation type="submission" date="2022-11" db="EMBL/GenBank/DDBJ databases">
        <authorList>
            <person name="Hyden B.L."/>
            <person name="Feng K."/>
            <person name="Yates T."/>
            <person name="Jawdy S."/>
            <person name="Smart L.B."/>
            <person name="Muchero W."/>
        </authorList>
    </citation>
    <scope>NUCLEOTIDE SEQUENCE</scope>
    <source>
        <tissue evidence="1">Shoot tip</tissue>
    </source>
</reference>
<comment type="caution">
    <text evidence="1">The sequence shown here is derived from an EMBL/GenBank/DDBJ whole genome shotgun (WGS) entry which is preliminary data.</text>
</comment>
<proteinExistence type="predicted"/>
<dbReference type="EMBL" id="JAPFFM010000016">
    <property type="protein sequence ID" value="KAJ6701397.1"/>
    <property type="molecule type" value="Genomic_DNA"/>
</dbReference>
<evidence type="ECO:0000313" key="2">
    <source>
        <dbReference type="Proteomes" id="UP001151752"/>
    </source>
</evidence>
<evidence type="ECO:0000313" key="1">
    <source>
        <dbReference type="EMBL" id="KAJ6701397.1"/>
    </source>
</evidence>
<dbReference type="Proteomes" id="UP001151752">
    <property type="component" value="Chromosome 1"/>
</dbReference>
<sequence>MLFQHPSVRNNRCDQLINLTTPLIYENQGLVYNDHQWSMIGTSGVAEPNLPVSTLFSFAGAASTEQLLSSC</sequence>
<reference evidence="1" key="2">
    <citation type="journal article" date="2023" name="Int. J. Mol. Sci.">
        <title>De Novo Assembly and Annotation of 11 Diverse Shrub Willow (Salix) Genomes Reveals Novel Gene Organization in Sex-Linked Regions.</title>
        <authorList>
            <person name="Hyden B."/>
            <person name="Feng K."/>
            <person name="Yates T.B."/>
            <person name="Jawdy S."/>
            <person name="Cereghino C."/>
            <person name="Smart L.B."/>
            <person name="Muchero W."/>
        </authorList>
    </citation>
    <scope>NUCLEOTIDE SEQUENCE</scope>
    <source>
        <tissue evidence="1">Shoot tip</tissue>
    </source>
</reference>
<organism evidence="1 2">
    <name type="scientific">Salix koriyanagi</name>
    <dbReference type="NCBI Taxonomy" id="2511006"/>
    <lineage>
        <taxon>Eukaryota</taxon>
        <taxon>Viridiplantae</taxon>
        <taxon>Streptophyta</taxon>
        <taxon>Embryophyta</taxon>
        <taxon>Tracheophyta</taxon>
        <taxon>Spermatophyta</taxon>
        <taxon>Magnoliopsida</taxon>
        <taxon>eudicotyledons</taxon>
        <taxon>Gunneridae</taxon>
        <taxon>Pentapetalae</taxon>
        <taxon>rosids</taxon>
        <taxon>fabids</taxon>
        <taxon>Malpighiales</taxon>
        <taxon>Salicaceae</taxon>
        <taxon>Saliceae</taxon>
        <taxon>Salix</taxon>
    </lineage>
</organism>
<gene>
    <name evidence="1" type="ORF">OIU74_012706</name>
</gene>
<name>A0A9Q0Q7I2_9ROSI</name>
<dbReference type="AlphaFoldDB" id="A0A9Q0Q7I2"/>
<protein>
    <submittedName>
        <fullName evidence="1">Uncharacterized protein</fullName>
    </submittedName>
</protein>
<accession>A0A9Q0Q7I2</accession>
<keyword evidence="2" id="KW-1185">Reference proteome</keyword>